<evidence type="ECO:0000256" key="1">
    <source>
        <dbReference type="ARBA" id="ARBA00038357"/>
    </source>
</evidence>
<evidence type="ECO:0000259" key="4">
    <source>
        <dbReference type="SMART" id="SM01117"/>
    </source>
</evidence>
<dbReference type="Proteomes" id="UP001201812">
    <property type="component" value="Unassembled WGS sequence"/>
</dbReference>
<gene>
    <name evidence="5" type="ORF">DdX_01581</name>
</gene>
<name>A0AAD4NID2_9BILA</name>
<dbReference type="Pfam" id="PF00173">
    <property type="entry name" value="Cyt-b5"/>
    <property type="match status" value="1"/>
</dbReference>
<feature type="compositionally biased region" description="Basic and acidic residues" evidence="2">
    <location>
        <begin position="157"/>
        <end position="166"/>
    </location>
</feature>
<dbReference type="InterPro" id="IPR036400">
    <property type="entry name" value="Cyt_B5-like_heme/steroid_sf"/>
</dbReference>
<evidence type="ECO:0000313" key="5">
    <source>
        <dbReference type="EMBL" id="KAI1729345.1"/>
    </source>
</evidence>
<dbReference type="GO" id="GO:0016020">
    <property type="term" value="C:membrane"/>
    <property type="evidence" value="ECO:0007669"/>
    <property type="project" value="TreeGrafter"/>
</dbReference>
<comment type="caution">
    <text evidence="5">The sequence shown here is derived from an EMBL/GenBank/DDBJ whole genome shotgun (WGS) entry which is preliminary data.</text>
</comment>
<keyword evidence="3" id="KW-0812">Transmembrane</keyword>
<evidence type="ECO:0000313" key="6">
    <source>
        <dbReference type="Proteomes" id="UP001201812"/>
    </source>
</evidence>
<dbReference type="SUPFAM" id="SSF55856">
    <property type="entry name" value="Cytochrome b5-like heme/steroid binding domain"/>
    <property type="match status" value="1"/>
</dbReference>
<protein>
    <submittedName>
        <fullName evidence="5">Cytochrome b5-like heme/Steroid binding domain-containing protein</fullName>
    </submittedName>
</protein>
<dbReference type="GO" id="GO:0012505">
    <property type="term" value="C:endomembrane system"/>
    <property type="evidence" value="ECO:0007669"/>
    <property type="project" value="TreeGrafter"/>
</dbReference>
<dbReference type="InterPro" id="IPR050577">
    <property type="entry name" value="MAPR/NEUFC/NENF-like"/>
</dbReference>
<dbReference type="SMART" id="SM01117">
    <property type="entry name" value="Cyt-b5"/>
    <property type="match status" value="1"/>
</dbReference>
<dbReference type="EMBL" id="JAKKPZ010000001">
    <property type="protein sequence ID" value="KAI1729345.1"/>
    <property type="molecule type" value="Genomic_DNA"/>
</dbReference>
<accession>A0AAD4NID2</accession>
<reference evidence="5" key="1">
    <citation type="submission" date="2022-01" db="EMBL/GenBank/DDBJ databases">
        <title>Genome Sequence Resource for Two Populations of Ditylenchus destructor, the Migratory Endoparasitic Phytonematode.</title>
        <authorList>
            <person name="Zhang H."/>
            <person name="Lin R."/>
            <person name="Xie B."/>
        </authorList>
    </citation>
    <scope>NUCLEOTIDE SEQUENCE</scope>
    <source>
        <strain evidence="5">BazhouSP</strain>
    </source>
</reference>
<feature type="transmembrane region" description="Helical" evidence="3">
    <location>
        <begin position="12"/>
        <end position="27"/>
    </location>
</feature>
<dbReference type="Gene3D" id="3.10.120.10">
    <property type="entry name" value="Cytochrome b5-like heme/steroid binding domain"/>
    <property type="match status" value="1"/>
</dbReference>
<evidence type="ECO:0000256" key="2">
    <source>
        <dbReference type="SAM" id="MobiDB-lite"/>
    </source>
</evidence>
<feature type="domain" description="Cytochrome b5 heme-binding" evidence="4">
    <location>
        <begin position="49"/>
        <end position="145"/>
    </location>
</feature>
<proteinExistence type="inferred from homology"/>
<sequence>MLESLEVSATDVILLVLLIYVVYKLFLKKGDHVDPPQQKQIPPLEKQDFTVEQLRKYNGIDDEHICFAILGKVYDVTRGKDFYGPDGAYGNLAGHDATRALGSMDVKQVKNEYDDISDMPQSDLDDAKEWAERLAMKYPIVGRLLAPGEEPLTYPNEPEHTEAKMQ</sequence>
<dbReference type="AlphaFoldDB" id="A0AAD4NID2"/>
<dbReference type="PANTHER" id="PTHR10281">
    <property type="entry name" value="MEMBRANE-ASSOCIATED PROGESTERONE RECEPTOR COMPONENT-RELATED"/>
    <property type="match status" value="1"/>
</dbReference>
<dbReference type="InterPro" id="IPR001199">
    <property type="entry name" value="Cyt_B5-like_heme/steroid-bd"/>
</dbReference>
<keyword evidence="3" id="KW-0472">Membrane</keyword>
<organism evidence="5 6">
    <name type="scientific">Ditylenchus destructor</name>
    <dbReference type="NCBI Taxonomy" id="166010"/>
    <lineage>
        <taxon>Eukaryota</taxon>
        <taxon>Metazoa</taxon>
        <taxon>Ecdysozoa</taxon>
        <taxon>Nematoda</taxon>
        <taxon>Chromadorea</taxon>
        <taxon>Rhabditida</taxon>
        <taxon>Tylenchina</taxon>
        <taxon>Tylenchomorpha</taxon>
        <taxon>Sphaerularioidea</taxon>
        <taxon>Anguinidae</taxon>
        <taxon>Anguininae</taxon>
        <taxon>Ditylenchus</taxon>
    </lineage>
</organism>
<keyword evidence="3" id="KW-1133">Transmembrane helix</keyword>
<dbReference type="PANTHER" id="PTHR10281:SF76">
    <property type="entry name" value="CALCUTTA CUP-RELATED"/>
    <property type="match status" value="1"/>
</dbReference>
<evidence type="ECO:0000256" key="3">
    <source>
        <dbReference type="SAM" id="Phobius"/>
    </source>
</evidence>
<comment type="similarity">
    <text evidence="1">Belongs to the cytochrome b5 family. MAPR subfamily.</text>
</comment>
<dbReference type="FunFam" id="3.10.120.10:FF:000003">
    <property type="entry name" value="membrane-associated progesterone receptor component 1"/>
    <property type="match status" value="1"/>
</dbReference>
<feature type="region of interest" description="Disordered" evidence="2">
    <location>
        <begin position="147"/>
        <end position="166"/>
    </location>
</feature>
<keyword evidence="6" id="KW-1185">Reference proteome</keyword>